<dbReference type="AlphaFoldDB" id="S8BEL3"/>
<reference evidence="2 3" key="1">
    <citation type="journal article" date="2013" name="PLoS ONE">
        <title>Genomic and secretomic analyses reveal unique features of the lignocellulolytic enzyme system of Penicillium decumbens.</title>
        <authorList>
            <person name="Liu G."/>
            <person name="Zhang L."/>
            <person name="Wei X."/>
            <person name="Zou G."/>
            <person name="Qin Y."/>
            <person name="Ma L."/>
            <person name="Li J."/>
            <person name="Zheng H."/>
            <person name="Wang S."/>
            <person name="Wang C."/>
            <person name="Xun L."/>
            <person name="Zhao G.-P."/>
            <person name="Zhou Z."/>
            <person name="Qu Y."/>
        </authorList>
    </citation>
    <scope>NUCLEOTIDE SEQUENCE [LARGE SCALE GENOMIC DNA]</scope>
    <source>
        <strain evidence="3">114-2 / CGMCC 5302</strain>
    </source>
</reference>
<evidence type="ECO:0000313" key="3">
    <source>
        <dbReference type="Proteomes" id="UP000019376"/>
    </source>
</evidence>
<dbReference type="HOGENOM" id="CLU_2400379_0_0_1"/>
<evidence type="ECO:0000313" key="2">
    <source>
        <dbReference type="EMBL" id="EPS33502.1"/>
    </source>
</evidence>
<protein>
    <submittedName>
        <fullName evidence="2">Uncharacterized protein</fullName>
    </submittedName>
</protein>
<proteinExistence type="predicted"/>
<sequence>MGPWSWASATANGPGEYQEGVALAFHEEKESKVYKPYYTRDEQPPMCQGDMRVRGHIYEVLNRIHSGNPISQHLNPEVTANMSQNEARLQPPP</sequence>
<feature type="compositionally biased region" description="Polar residues" evidence="1">
    <location>
        <begin position="68"/>
        <end position="87"/>
    </location>
</feature>
<gene>
    <name evidence="2" type="ORF">PDE_08464</name>
</gene>
<accession>S8BEL3</accession>
<feature type="region of interest" description="Disordered" evidence="1">
    <location>
        <begin position="68"/>
        <end position="93"/>
    </location>
</feature>
<dbReference type="EMBL" id="KB644415">
    <property type="protein sequence ID" value="EPS33502.1"/>
    <property type="molecule type" value="Genomic_DNA"/>
</dbReference>
<name>S8BEL3_PENO1</name>
<dbReference type="Proteomes" id="UP000019376">
    <property type="component" value="Unassembled WGS sequence"/>
</dbReference>
<evidence type="ECO:0000256" key="1">
    <source>
        <dbReference type="SAM" id="MobiDB-lite"/>
    </source>
</evidence>
<organism evidence="2 3">
    <name type="scientific">Penicillium oxalicum (strain 114-2 / CGMCC 5302)</name>
    <name type="common">Penicillium decumbens</name>
    <dbReference type="NCBI Taxonomy" id="933388"/>
    <lineage>
        <taxon>Eukaryota</taxon>
        <taxon>Fungi</taxon>
        <taxon>Dikarya</taxon>
        <taxon>Ascomycota</taxon>
        <taxon>Pezizomycotina</taxon>
        <taxon>Eurotiomycetes</taxon>
        <taxon>Eurotiomycetidae</taxon>
        <taxon>Eurotiales</taxon>
        <taxon>Aspergillaceae</taxon>
        <taxon>Penicillium</taxon>
    </lineage>
</organism>
<keyword evidence="3" id="KW-1185">Reference proteome</keyword>